<dbReference type="EMBL" id="CP047415">
    <property type="protein sequence ID" value="QLL73868.1"/>
    <property type="molecule type" value="Genomic_DNA"/>
</dbReference>
<sequence length="136" mass="15265">MKLPIVQVADLLEAANFGWVDPEHIYTTNVTPDEDDSGKTTFIRIQDAVGRMAYYANDVAFAQVVGVEVQIFFSNKWSKLTKDENLTIYDAKVAVLKKLQANGWKIQNPLNPDTPDPDTGQKTATIYVTKILEMEN</sequence>
<evidence type="ECO:0000313" key="2">
    <source>
        <dbReference type="Proteomes" id="UP000510660"/>
    </source>
</evidence>
<dbReference type="AlphaFoldDB" id="A0A7H9E897"/>
<dbReference type="InterPro" id="IPR008524">
    <property type="entry name" value="DUF806"/>
</dbReference>
<organism evidence="1 2">
    <name type="scientific">Lactobacillus crispatus</name>
    <dbReference type="NCBI Taxonomy" id="47770"/>
    <lineage>
        <taxon>Bacteria</taxon>
        <taxon>Bacillati</taxon>
        <taxon>Bacillota</taxon>
        <taxon>Bacilli</taxon>
        <taxon>Lactobacillales</taxon>
        <taxon>Lactobacillaceae</taxon>
        <taxon>Lactobacillus</taxon>
    </lineage>
</organism>
<proteinExistence type="predicted"/>
<evidence type="ECO:0000313" key="1">
    <source>
        <dbReference type="EMBL" id="QLL73868.1"/>
    </source>
</evidence>
<accession>A0A7H9E897</accession>
<dbReference type="Proteomes" id="UP000510660">
    <property type="component" value="Chromosome"/>
</dbReference>
<gene>
    <name evidence="1" type="ORF">GTO85_05565</name>
</gene>
<protein>
    <submittedName>
        <fullName evidence="1">DUF806 family protein</fullName>
    </submittedName>
</protein>
<dbReference type="Pfam" id="PF05657">
    <property type="entry name" value="DUF806"/>
    <property type="match status" value="1"/>
</dbReference>
<dbReference type="RefSeq" id="WP_005722995.1">
    <property type="nucleotide sequence ID" value="NZ_CP026503.1"/>
</dbReference>
<name>A0A7H9E897_9LACO</name>
<reference evidence="1 2" key="1">
    <citation type="submission" date="2020-01" db="EMBL/GenBank/DDBJ databases">
        <title>Complete and circular genome sequences of six lactobacillus isolates from horses.</title>
        <authorList>
            <person name="Hassan H.M."/>
        </authorList>
    </citation>
    <scope>NUCLEOTIDE SEQUENCE [LARGE SCALE GENOMIC DNA]</scope>
    <source>
        <strain evidence="1 2">1D</strain>
    </source>
</reference>